<protein>
    <submittedName>
        <fullName evidence="1">Uncharacterized protein</fullName>
    </submittedName>
</protein>
<accession>A0ABQ2UQU6</accession>
<name>A0ABQ2UQU6_9PSEU</name>
<dbReference type="Gene3D" id="3.40.1410.10">
    <property type="entry name" value="Chorismate lyase-like"/>
    <property type="match status" value="1"/>
</dbReference>
<dbReference type="Proteomes" id="UP000649573">
    <property type="component" value="Unassembled WGS sequence"/>
</dbReference>
<proteinExistence type="predicted"/>
<gene>
    <name evidence="1" type="ORF">GCM10010178_43120</name>
</gene>
<comment type="caution">
    <text evidence="1">The sequence shown here is derived from an EMBL/GenBank/DDBJ whole genome shotgun (WGS) entry which is preliminary data.</text>
</comment>
<dbReference type="InterPro" id="IPR028978">
    <property type="entry name" value="Chorismate_lyase_/UTRA_dom_sf"/>
</dbReference>
<keyword evidence="2" id="KW-1185">Reference proteome</keyword>
<reference evidence="2" key="1">
    <citation type="journal article" date="2019" name="Int. J. Syst. Evol. Microbiol.">
        <title>The Global Catalogue of Microorganisms (GCM) 10K type strain sequencing project: providing services to taxonomists for standard genome sequencing and annotation.</title>
        <authorList>
            <consortium name="The Broad Institute Genomics Platform"/>
            <consortium name="The Broad Institute Genome Sequencing Center for Infectious Disease"/>
            <person name="Wu L."/>
            <person name="Ma J."/>
        </authorList>
    </citation>
    <scope>NUCLEOTIDE SEQUENCE [LARGE SCALE GENOMIC DNA]</scope>
    <source>
        <strain evidence="2">JCM 3296</strain>
    </source>
</reference>
<sequence>MNKLKTGALPLITAAIVGLLIGALLLPFAVPDNLVDRAIRLNSAAGNLNIRLLTASSATETLAAWCREHQLASSAVITAHRDSNASAPPTADQRAQLGIGPDEPVNYRRVELRCGDVLMSKAENWYVPSRLTEPMRRQLTDLADNTPFGTVIKPLAPTRRTLGATHLLAVLPPAWETQSNATVRRYVARHEDALRYKADRPLFRHEAIIIGTTTPADGRPVALVHETYQMGTLRHLENRHGR</sequence>
<dbReference type="SUPFAM" id="SSF64288">
    <property type="entry name" value="Chorismate lyase-like"/>
    <property type="match status" value="1"/>
</dbReference>
<dbReference type="RefSeq" id="WP_189255499.1">
    <property type="nucleotide sequence ID" value="NZ_BMRE01000018.1"/>
</dbReference>
<evidence type="ECO:0000313" key="1">
    <source>
        <dbReference type="EMBL" id="GGU45965.1"/>
    </source>
</evidence>
<organism evidence="1 2">
    <name type="scientific">Lentzea flava</name>
    <dbReference type="NCBI Taxonomy" id="103732"/>
    <lineage>
        <taxon>Bacteria</taxon>
        <taxon>Bacillati</taxon>
        <taxon>Actinomycetota</taxon>
        <taxon>Actinomycetes</taxon>
        <taxon>Pseudonocardiales</taxon>
        <taxon>Pseudonocardiaceae</taxon>
        <taxon>Lentzea</taxon>
    </lineage>
</organism>
<evidence type="ECO:0000313" key="2">
    <source>
        <dbReference type="Proteomes" id="UP000649573"/>
    </source>
</evidence>
<dbReference type="EMBL" id="BMRE01000018">
    <property type="protein sequence ID" value="GGU45965.1"/>
    <property type="molecule type" value="Genomic_DNA"/>
</dbReference>